<proteinExistence type="predicted"/>
<dbReference type="PANTHER" id="PTHR37533">
    <property type="entry name" value="FLAGELLAR HOOK-LENGTH CONTROL PROTEIN"/>
    <property type="match status" value="1"/>
</dbReference>
<keyword evidence="3" id="KW-0966">Cell projection</keyword>
<dbReference type="InterPro" id="IPR038610">
    <property type="entry name" value="FliK-like_C_sf"/>
</dbReference>
<organism evidence="3 4">
    <name type="scientific">Alkalispirillum mobile</name>
    <dbReference type="NCBI Taxonomy" id="85925"/>
    <lineage>
        <taxon>Bacteria</taxon>
        <taxon>Pseudomonadati</taxon>
        <taxon>Pseudomonadota</taxon>
        <taxon>Gammaproteobacteria</taxon>
        <taxon>Chromatiales</taxon>
        <taxon>Ectothiorhodospiraceae</taxon>
        <taxon>Alkalispirillum</taxon>
    </lineage>
</organism>
<reference evidence="3 4" key="1">
    <citation type="submission" date="2018-10" db="EMBL/GenBank/DDBJ databases">
        <title>Genomic Encyclopedia of Type Strains, Phase IV (KMG-IV): sequencing the most valuable type-strain genomes for metagenomic binning, comparative biology and taxonomic classification.</title>
        <authorList>
            <person name="Goeker M."/>
        </authorList>
    </citation>
    <scope>NUCLEOTIDE SEQUENCE [LARGE SCALE GENOMIC DNA]</scope>
    <source>
        <strain evidence="3 4">DSM 12769</strain>
    </source>
</reference>
<sequence>MPRAEPAAGAPELLQMLLGKAAEDEGEGEFMDALLDTDAFGDLDKAELKALLEDPEQLARLQEKLAALDGELPEGGKLLPLVLAAMADKQADAEALEARSARGAEARLTGEVPALPLWALHDLIPEDEDPAELLNLLQTTGRMLEPTGTGEGLRDAVADAMKGRAGTSTERAETLLQQTLTQERGEREGEGRNPGSSQAQPRADAGIGFSGLLAAGESNGTSRPGAQPVQQALPSFQLSTPANQPGFGRALGERMVMMIQQQVQQARIRLDPPGLGPLDIKIATQDERTTIQITAQQASAREAVESELPRLREMLAEQGQGSVDVDVSERQDERFWAQGQASGLFGAGAAGEDDAGDEALAEGPVQRLQPQGLIDHYA</sequence>
<dbReference type="AlphaFoldDB" id="A0A498CF81"/>
<accession>A0A498CF81</accession>
<feature type="domain" description="Flagellar hook-length control protein-like C-terminal" evidence="2">
    <location>
        <begin position="253"/>
        <end position="333"/>
    </location>
</feature>
<gene>
    <name evidence="3" type="ORF">DFR31_0921</name>
</gene>
<dbReference type="CDD" id="cd17470">
    <property type="entry name" value="T3SS_Flik_C"/>
    <property type="match status" value="1"/>
</dbReference>
<dbReference type="PANTHER" id="PTHR37533:SF2">
    <property type="entry name" value="FLAGELLAR HOOK-LENGTH CONTROL PROTEIN"/>
    <property type="match status" value="1"/>
</dbReference>
<evidence type="ECO:0000259" key="2">
    <source>
        <dbReference type="Pfam" id="PF02120"/>
    </source>
</evidence>
<feature type="region of interest" description="Disordered" evidence="1">
    <location>
        <begin position="346"/>
        <end position="378"/>
    </location>
</feature>
<dbReference type="Gene3D" id="3.30.750.140">
    <property type="match status" value="1"/>
</dbReference>
<keyword evidence="3" id="KW-0969">Cilium</keyword>
<feature type="compositionally biased region" description="Acidic residues" evidence="1">
    <location>
        <begin position="351"/>
        <end position="360"/>
    </location>
</feature>
<keyword evidence="3" id="KW-0282">Flagellum</keyword>
<protein>
    <submittedName>
        <fullName evidence="3">Flagellar hook-length control protein FliK</fullName>
    </submittedName>
</protein>
<dbReference type="Pfam" id="PF02120">
    <property type="entry name" value="Flg_hook"/>
    <property type="match status" value="1"/>
</dbReference>
<dbReference type="InterPro" id="IPR052563">
    <property type="entry name" value="FliK"/>
</dbReference>
<dbReference type="Proteomes" id="UP000275461">
    <property type="component" value="Unassembled WGS sequence"/>
</dbReference>
<keyword evidence="4" id="KW-1185">Reference proteome</keyword>
<evidence type="ECO:0000313" key="4">
    <source>
        <dbReference type="Proteomes" id="UP000275461"/>
    </source>
</evidence>
<feature type="region of interest" description="Disordered" evidence="1">
    <location>
        <begin position="180"/>
        <end position="204"/>
    </location>
</feature>
<dbReference type="InterPro" id="IPR021136">
    <property type="entry name" value="Flagellar_hook_control-like_C"/>
</dbReference>
<comment type="caution">
    <text evidence="3">The sequence shown here is derived from an EMBL/GenBank/DDBJ whole genome shotgun (WGS) entry which is preliminary data.</text>
</comment>
<name>A0A498CF81_9GAMM</name>
<evidence type="ECO:0000256" key="1">
    <source>
        <dbReference type="SAM" id="MobiDB-lite"/>
    </source>
</evidence>
<dbReference type="EMBL" id="RCDA01000001">
    <property type="protein sequence ID" value="RLK51008.1"/>
    <property type="molecule type" value="Genomic_DNA"/>
</dbReference>
<evidence type="ECO:0000313" key="3">
    <source>
        <dbReference type="EMBL" id="RLK51008.1"/>
    </source>
</evidence>